<dbReference type="PANTHER" id="PTHR46934:SF14">
    <property type="entry name" value="OS11G0427500 PROTEIN"/>
    <property type="match status" value="1"/>
</dbReference>
<evidence type="ECO:0000313" key="4">
    <source>
        <dbReference type="Proteomes" id="UP000823388"/>
    </source>
</evidence>
<comment type="caution">
    <text evidence="3">The sequence shown here is derived from an EMBL/GenBank/DDBJ whole genome shotgun (WGS) entry which is preliminary data.</text>
</comment>
<reference evidence="3" key="1">
    <citation type="submission" date="2020-05" db="EMBL/GenBank/DDBJ databases">
        <title>WGS assembly of Panicum virgatum.</title>
        <authorList>
            <person name="Lovell J.T."/>
            <person name="Jenkins J."/>
            <person name="Shu S."/>
            <person name="Juenger T.E."/>
            <person name="Schmutz J."/>
        </authorList>
    </citation>
    <scope>NUCLEOTIDE SEQUENCE</scope>
    <source>
        <strain evidence="3">AP13</strain>
    </source>
</reference>
<dbReference type="InterPro" id="IPR024752">
    <property type="entry name" value="Myb/SANT-like_dom"/>
</dbReference>
<organism evidence="3 4">
    <name type="scientific">Panicum virgatum</name>
    <name type="common">Blackwell switchgrass</name>
    <dbReference type="NCBI Taxonomy" id="38727"/>
    <lineage>
        <taxon>Eukaryota</taxon>
        <taxon>Viridiplantae</taxon>
        <taxon>Streptophyta</taxon>
        <taxon>Embryophyta</taxon>
        <taxon>Tracheophyta</taxon>
        <taxon>Spermatophyta</taxon>
        <taxon>Magnoliopsida</taxon>
        <taxon>Liliopsida</taxon>
        <taxon>Poales</taxon>
        <taxon>Poaceae</taxon>
        <taxon>PACMAD clade</taxon>
        <taxon>Panicoideae</taxon>
        <taxon>Panicodae</taxon>
        <taxon>Paniceae</taxon>
        <taxon>Panicinae</taxon>
        <taxon>Panicum</taxon>
        <taxon>Panicum sect. Hiantes</taxon>
    </lineage>
</organism>
<gene>
    <name evidence="3" type="ORF">PVAP13_7KG226200</name>
</gene>
<evidence type="ECO:0000259" key="2">
    <source>
        <dbReference type="Pfam" id="PF12776"/>
    </source>
</evidence>
<dbReference type="PANTHER" id="PTHR46934">
    <property type="entry name" value="MYB_DNA-BIND_3 DOMAIN-CONTAINING PROTEIN-RELATED"/>
    <property type="match status" value="1"/>
</dbReference>
<feature type="region of interest" description="Disordered" evidence="1">
    <location>
        <begin position="171"/>
        <end position="202"/>
    </location>
</feature>
<dbReference type="Proteomes" id="UP000823388">
    <property type="component" value="Chromosome 7K"/>
</dbReference>
<sequence length="253" mass="29732">MQLEKSLVEILHEYKDSGCRGDNGWNSEGWNRMMKEFHAWNKFVSFTKTQIQEKEGQLKRDYKMLKAARQQSGSNWNEKRCMVERSSAMWANLEISFPKIKKFRNNKASFPFYDDLGELYDGHLAEGTYNCTTLDSMEDEAPLKLLPKLEDDTQQHDDDDDDDDVVLLEEQRYSREKETEDADVSELQTNLREQETQADKVLTEKQIRQAAIAKRRQEKQDKKSTKSSRLECSLERYIEMMTKQAEDETTQLA</sequence>
<dbReference type="EMBL" id="CM029049">
    <property type="protein sequence ID" value="KAG2573078.1"/>
    <property type="molecule type" value="Genomic_DNA"/>
</dbReference>
<accession>A0A8T0QIV8</accession>
<name>A0A8T0QIV8_PANVG</name>
<feature type="domain" description="Myb/SANT-like" evidence="2">
    <location>
        <begin position="2"/>
        <end position="92"/>
    </location>
</feature>
<dbReference type="AlphaFoldDB" id="A0A8T0QIV8"/>
<protein>
    <recommendedName>
        <fullName evidence="2">Myb/SANT-like domain-containing protein</fullName>
    </recommendedName>
</protein>
<dbReference type="Pfam" id="PF12776">
    <property type="entry name" value="Myb_DNA-bind_3"/>
    <property type="match status" value="1"/>
</dbReference>
<proteinExistence type="predicted"/>
<evidence type="ECO:0000256" key="1">
    <source>
        <dbReference type="SAM" id="MobiDB-lite"/>
    </source>
</evidence>
<feature type="compositionally biased region" description="Basic and acidic residues" evidence="1">
    <location>
        <begin position="192"/>
        <end position="202"/>
    </location>
</feature>
<evidence type="ECO:0000313" key="3">
    <source>
        <dbReference type="EMBL" id="KAG2573078.1"/>
    </source>
</evidence>
<keyword evidence="4" id="KW-1185">Reference proteome</keyword>